<comment type="catalytic activity">
    <reaction evidence="1">
        <text>trans-3-hydroxy-L-proline = 1-pyrroline-2-carboxylate + H2O</text>
        <dbReference type="Rhea" id="RHEA:10320"/>
        <dbReference type="ChEBI" id="CHEBI:15377"/>
        <dbReference type="ChEBI" id="CHEBI:39785"/>
        <dbReference type="ChEBI" id="CHEBI:57938"/>
        <dbReference type="EC" id="4.2.1.77"/>
    </reaction>
</comment>
<dbReference type="Pfam" id="PF05544">
    <property type="entry name" value="Pro_racemase"/>
    <property type="match status" value="1"/>
</dbReference>
<dbReference type="PANTHER" id="PTHR33442">
    <property type="entry name" value="TRANS-3-HYDROXY-L-PROLINE DEHYDRATASE"/>
    <property type="match status" value="1"/>
</dbReference>
<dbReference type="Proteomes" id="UP001519460">
    <property type="component" value="Unassembled WGS sequence"/>
</dbReference>
<protein>
    <recommendedName>
        <fullName evidence="3">trans-L-3-hydroxyproline dehydratase</fullName>
        <ecNumber evidence="3">4.2.1.77</ecNumber>
    </recommendedName>
</protein>
<comment type="caution">
    <text evidence="4">The sequence shown here is derived from an EMBL/GenBank/DDBJ whole genome shotgun (WGS) entry which is preliminary data.</text>
</comment>
<sequence length="364" mass="39195">MSDLLPKTNLLLGDLTIRTTEMHAAGEKIRVIEAGFPEMKGTTLLEKRKWLMESADQYRKFLLLEPRGQPDLTCALLVKPDSPEVSDVGVIFFDKDMYGAACGTATLCVSRYAVEKKLVQPASPETRVVIQCPSGLVTTHVQYHNGRTGQSRFQNVPSYVFARDVSVNVPGLGEVMTDIAFGGGFYAIVPAHRLGISLTDSSTDAIQDVAGAFLESVRTKVKICHPDNKDLAFIFGTMITSTDNDAKDSCNDSCLELVVYGKRMIARGPCGSGLSALMALQYQNGVLALGQKRQFRNAILDTEYTGSVVRETRVEGAGPDGAGVSGIIPEVAGRAYFTGSCTFTLEADDPLAVGYLPYRGAVSG</sequence>
<gene>
    <name evidence="4" type="ORF">BaRGS_00014470</name>
</gene>
<proteinExistence type="inferred from homology"/>
<dbReference type="EMBL" id="JACVVK020000084">
    <property type="protein sequence ID" value="KAK7494367.1"/>
    <property type="molecule type" value="Genomic_DNA"/>
</dbReference>
<evidence type="ECO:0000256" key="1">
    <source>
        <dbReference type="ARBA" id="ARBA00001148"/>
    </source>
</evidence>
<dbReference type="PANTHER" id="PTHR33442:SF1">
    <property type="entry name" value="TRANS-3-HYDROXY-L-PROLINE DEHYDRATASE"/>
    <property type="match status" value="1"/>
</dbReference>
<dbReference type="PIRSF" id="PIRSF029792">
    <property type="entry name" value="Pro_racemase"/>
    <property type="match status" value="1"/>
</dbReference>
<evidence type="ECO:0000313" key="5">
    <source>
        <dbReference type="Proteomes" id="UP001519460"/>
    </source>
</evidence>
<dbReference type="Gene3D" id="3.10.310.10">
    <property type="entry name" value="Diaminopimelate Epimerase, Chain A, domain 1"/>
    <property type="match status" value="2"/>
</dbReference>
<evidence type="ECO:0000256" key="3">
    <source>
        <dbReference type="ARBA" id="ARBA00013105"/>
    </source>
</evidence>
<dbReference type="SFLD" id="SFLDS00028">
    <property type="entry name" value="Proline_Racemase"/>
    <property type="match status" value="1"/>
</dbReference>
<dbReference type="EC" id="4.2.1.77" evidence="3"/>
<reference evidence="4 5" key="1">
    <citation type="journal article" date="2023" name="Sci. Data">
        <title>Genome assembly of the Korean intertidal mud-creeper Batillaria attramentaria.</title>
        <authorList>
            <person name="Patra A.K."/>
            <person name="Ho P.T."/>
            <person name="Jun S."/>
            <person name="Lee S.J."/>
            <person name="Kim Y."/>
            <person name="Won Y.J."/>
        </authorList>
    </citation>
    <scope>NUCLEOTIDE SEQUENCE [LARGE SCALE GENOMIC DNA]</scope>
    <source>
        <strain evidence="4">Wonlab-2016</strain>
    </source>
</reference>
<comment type="similarity">
    <text evidence="2">Belongs to the proline racemase family.</text>
</comment>
<dbReference type="AlphaFoldDB" id="A0ABD0L5M2"/>
<keyword evidence="5" id="KW-1185">Reference proteome</keyword>
<accession>A0ABD0L5M2</accession>
<dbReference type="GO" id="GO:0050346">
    <property type="term" value="F:trans-L-3-hydroxyproline dehydratase activity"/>
    <property type="evidence" value="ECO:0007669"/>
    <property type="project" value="UniProtKB-EC"/>
</dbReference>
<evidence type="ECO:0000256" key="2">
    <source>
        <dbReference type="ARBA" id="ARBA00007529"/>
    </source>
</evidence>
<evidence type="ECO:0000313" key="4">
    <source>
        <dbReference type="EMBL" id="KAK7494367.1"/>
    </source>
</evidence>
<name>A0ABD0L5M2_9CAEN</name>
<dbReference type="InterPro" id="IPR008794">
    <property type="entry name" value="Pro_racemase_fam"/>
</dbReference>
<dbReference type="SUPFAM" id="SSF54506">
    <property type="entry name" value="Diaminopimelate epimerase-like"/>
    <property type="match status" value="1"/>
</dbReference>
<organism evidence="4 5">
    <name type="scientific">Batillaria attramentaria</name>
    <dbReference type="NCBI Taxonomy" id="370345"/>
    <lineage>
        <taxon>Eukaryota</taxon>
        <taxon>Metazoa</taxon>
        <taxon>Spiralia</taxon>
        <taxon>Lophotrochozoa</taxon>
        <taxon>Mollusca</taxon>
        <taxon>Gastropoda</taxon>
        <taxon>Caenogastropoda</taxon>
        <taxon>Sorbeoconcha</taxon>
        <taxon>Cerithioidea</taxon>
        <taxon>Batillariidae</taxon>
        <taxon>Batillaria</taxon>
    </lineage>
</organism>